<feature type="transmembrane region" description="Helical" evidence="7">
    <location>
        <begin position="406"/>
        <end position="425"/>
    </location>
</feature>
<keyword evidence="6 7" id="KW-0472">Membrane</keyword>
<feature type="transmembrane region" description="Helical" evidence="7">
    <location>
        <begin position="53"/>
        <end position="74"/>
    </location>
</feature>
<keyword evidence="3" id="KW-0813">Transport</keyword>
<evidence type="ECO:0000259" key="8">
    <source>
        <dbReference type="PROSITE" id="PS50850"/>
    </source>
</evidence>
<evidence type="ECO:0000256" key="4">
    <source>
        <dbReference type="ARBA" id="ARBA00022692"/>
    </source>
</evidence>
<dbReference type="AlphaFoldDB" id="A0A3Q3MPJ4"/>
<feature type="transmembrane region" description="Helical" evidence="7">
    <location>
        <begin position="146"/>
        <end position="165"/>
    </location>
</feature>
<dbReference type="InterPro" id="IPR011701">
    <property type="entry name" value="MFS"/>
</dbReference>
<feature type="transmembrane region" description="Helical" evidence="7">
    <location>
        <begin position="250"/>
        <end position="268"/>
    </location>
</feature>
<proteinExistence type="inferred from homology"/>
<feature type="domain" description="Major facilitator superfamily (MFS) profile" evidence="8">
    <location>
        <begin position="19"/>
        <end position="431"/>
    </location>
</feature>
<dbReference type="InterPro" id="IPR036259">
    <property type="entry name" value="MFS_trans_sf"/>
</dbReference>
<dbReference type="PANTHER" id="PTHR23504:SF14">
    <property type="entry name" value="MAJOR FACILITATOR SUPERFAMILY DOMAIN-CONTAINING PROTEIN 9"/>
    <property type="match status" value="1"/>
</dbReference>
<dbReference type="CDD" id="cd17390">
    <property type="entry name" value="MFS_MFSD9"/>
    <property type="match status" value="1"/>
</dbReference>
<feature type="transmembrane region" description="Helical" evidence="7">
    <location>
        <begin position="171"/>
        <end position="192"/>
    </location>
</feature>
<evidence type="ECO:0000256" key="7">
    <source>
        <dbReference type="SAM" id="Phobius"/>
    </source>
</evidence>
<evidence type="ECO:0000256" key="6">
    <source>
        <dbReference type="ARBA" id="ARBA00023136"/>
    </source>
</evidence>
<dbReference type="PANTHER" id="PTHR23504">
    <property type="entry name" value="MAJOR FACILITATOR SUPERFAMILY DOMAIN-CONTAINING PROTEIN 10"/>
    <property type="match status" value="1"/>
</dbReference>
<dbReference type="STRING" id="205130.ENSMAMP00000024716"/>
<dbReference type="SUPFAM" id="SSF103473">
    <property type="entry name" value="MFS general substrate transporter"/>
    <property type="match status" value="1"/>
</dbReference>
<organism evidence="9 10">
    <name type="scientific">Mastacembelus armatus</name>
    <name type="common">zig-zag eel</name>
    <dbReference type="NCBI Taxonomy" id="205130"/>
    <lineage>
        <taxon>Eukaryota</taxon>
        <taxon>Metazoa</taxon>
        <taxon>Chordata</taxon>
        <taxon>Craniata</taxon>
        <taxon>Vertebrata</taxon>
        <taxon>Euteleostomi</taxon>
        <taxon>Actinopterygii</taxon>
        <taxon>Neopterygii</taxon>
        <taxon>Teleostei</taxon>
        <taxon>Neoteleostei</taxon>
        <taxon>Acanthomorphata</taxon>
        <taxon>Anabantaria</taxon>
        <taxon>Synbranchiformes</taxon>
        <taxon>Mastacembelidae</taxon>
        <taxon>Mastacembelus</taxon>
    </lineage>
</organism>
<keyword evidence="10" id="KW-1185">Reference proteome</keyword>
<evidence type="ECO:0000256" key="3">
    <source>
        <dbReference type="ARBA" id="ARBA00022448"/>
    </source>
</evidence>
<dbReference type="GeneTree" id="ENSGT00940000159390"/>
<keyword evidence="5 7" id="KW-1133">Transmembrane helix</keyword>
<feature type="transmembrane region" description="Helical" evidence="7">
    <location>
        <begin position="86"/>
        <end position="112"/>
    </location>
</feature>
<evidence type="ECO:0000313" key="9">
    <source>
        <dbReference type="Ensembl" id="ENSMAMP00000024716.2"/>
    </source>
</evidence>
<reference evidence="9" key="1">
    <citation type="submission" date="2025-08" db="UniProtKB">
        <authorList>
            <consortium name="Ensembl"/>
        </authorList>
    </citation>
    <scope>IDENTIFICATION</scope>
</reference>
<feature type="transmembrane region" description="Helical" evidence="7">
    <location>
        <begin position="288"/>
        <end position="305"/>
    </location>
</feature>
<evidence type="ECO:0000256" key="5">
    <source>
        <dbReference type="ARBA" id="ARBA00022989"/>
    </source>
</evidence>
<dbReference type="InterPro" id="IPR020846">
    <property type="entry name" value="MFS_dom"/>
</dbReference>
<comment type="similarity">
    <text evidence="2">Belongs to the major facilitator superfamily.</text>
</comment>
<dbReference type="GO" id="GO:0016020">
    <property type="term" value="C:membrane"/>
    <property type="evidence" value="ECO:0007669"/>
    <property type="project" value="UniProtKB-SubCell"/>
</dbReference>
<evidence type="ECO:0000313" key="10">
    <source>
        <dbReference type="Proteomes" id="UP000261640"/>
    </source>
</evidence>
<feature type="transmembrane region" description="Helical" evidence="7">
    <location>
        <begin position="21"/>
        <end position="41"/>
    </location>
</feature>
<feature type="transmembrane region" description="Helical" evidence="7">
    <location>
        <begin position="372"/>
        <end position="394"/>
    </location>
</feature>
<keyword evidence="4 7" id="KW-0812">Transmembrane</keyword>
<evidence type="ECO:0000256" key="2">
    <source>
        <dbReference type="ARBA" id="ARBA00008335"/>
    </source>
</evidence>
<protein>
    <submittedName>
        <fullName evidence="9">Major facilitator superfamily domain containing 9</fullName>
    </submittedName>
</protein>
<name>A0A3Q3MPJ4_9TELE</name>
<sequence>MKEQKYSTLFQKPGRRTRIIRCIYVVGFMDLFGVSMIIPLLSHHVKALGASPTVAGIVGSTYGILQLFSSTVVGSWSDVVGRQYSLLTCLLLSAVGYGLLGLSTSITLFVLARIPVGLFKHSLSICRALLSDLVSESERPLVMGHFNAASSVGFILGPVVGGYLTEHEGGFYKSSFTCAAIFVLNAGLVWMLPWNQTLVHLNSHHTKPGSRVAGKHTGGLRWTDMSLFQPVWRQLSSVGSRIYMVASSDMWDLFLVRLLMAIAIMLYYSNFSLAMEERFSLKPKVTGYLISYSSTLGALAGFLVGPVTQLYRNNMPALLLHSTMLTCLLIFLYAAAPSVWQVLLTSTFFAISTTIGRTCVTDLELQRGGVQASGTLIGAGQSVTAVGRILAPLLSGLAQEFSPCGPPSLGVVLALAAVGLLLTRIPKWDKRGTTKMAKL</sequence>
<dbReference type="GO" id="GO:0022857">
    <property type="term" value="F:transmembrane transporter activity"/>
    <property type="evidence" value="ECO:0007669"/>
    <property type="project" value="InterPro"/>
</dbReference>
<evidence type="ECO:0000256" key="1">
    <source>
        <dbReference type="ARBA" id="ARBA00004141"/>
    </source>
</evidence>
<dbReference type="PRINTS" id="PR01035">
    <property type="entry name" value="TCRTETA"/>
</dbReference>
<accession>A0A3Q3MPJ4</accession>
<dbReference type="Ensembl" id="ENSMAMT00000025352.2">
    <property type="protein sequence ID" value="ENSMAMP00000024716.2"/>
    <property type="gene ID" value="ENSMAMG00000016623.2"/>
</dbReference>
<dbReference type="Pfam" id="PF07690">
    <property type="entry name" value="MFS_1"/>
    <property type="match status" value="1"/>
</dbReference>
<comment type="subcellular location">
    <subcellularLocation>
        <location evidence="1">Membrane</location>
        <topology evidence="1">Multi-pass membrane protein</topology>
    </subcellularLocation>
</comment>
<reference evidence="9" key="2">
    <citation type="submission" date="2025-09" db="UniProtKB">
        <authorList>
            <consortium name="Ensembl"/>
        </authorList>
    </citation>
    <scope>IDENTIFICATION</scope>
</reference>
<dbReference type="Gene3D" id="1.20.1250.20">
    <property type="entry name" value="MFS general substrate transporter like domains"/>
    <property type="match status" value="1"/>
</dbReference>
<dbReference type="Proteomes" id="UP000261640">
    <property type="component" value="Unplaced"/>
</dbReference>
<dbReference type="InterPro" id="IPR001958">
    <property type="entry name" value="Tet-R_TetA/multi-R_MdtG-like"/>
</dbReference>
<dbReference type="PROSITE" id="PS50850">
    <property type="entry name" value="MFS"/>
    <property type="match status" value="1"/>
</dbReference>